<evidence type="ECO:0000313" key="3">
    <source>
        <dbReference type="Proteomes" id="UP000298138"/>
    </source>
</evidence>
<feature type="compositionally biased region" description="Basic residues" evidence="1">
    <location>
        <begin position="298"/>
        <end position="314"/>
    </location>
</feature>
<keyword evidence="3" id="KW-1185">Reference proteome</keyword>
<sequence>MILSTMPAAFSSFSPSLPSLPAYPASSNRPAKRCQRAYTLRSDYDLHYAYSAYPPSPICSDDEPMEDDAMMESVYSDVEYRSSLMVPASTTSRKRSYGDTGLGVEAERRGEMSAPGGKRRILDLVGGAVRGVWSILTKPLPSFISYHTPATPSKPQVTIAPETPSFHPDSLWSTPAPRSTPFQPLNLTLTPNSFQTPPLSPPATPPVSVEMTVSSGHALSPEQRAIDSGLRQLQDRKRQIDAEMAKLDTTISQRWVMVPPPPRVLPHKRSHTWSSGTTNTNTTSTWNTAASTCGTPRSSRHRPITSCGKKRVFRSPRCGGLGSPTGRRTASGSLMSSAGSMGMGRRAEEDWEMDDDMRRLNDNVKKLIKEGREALGAKVEVLYDEDEFGFERWGEEWGLGSRYADGGDWRM</sequence>
<evidence type="ECO:0000313" key="2">
    <source>
        <dbReference type="EMBL" id="TGZ83582.1"/>
    </source>
</evidence>
<dbReference type="STRING" id="341454.A0A4S2N2Y6"/>
<reference evidence="2 3" key="1">
    <citation type="submission" date="2019-04" db="EMBL/GenBank/DDBJ databases">
        <title>Comparative genomics and transcriptomics to analyze fruiting body development in filamentous ascomycetes.</title>
        <authorList>
            <consortium name="DOE Joint Genome Institute"/>
            <person name="Lutkenhaus R."/>
            <person name="Traeger S."/>
            <person name="Breuer J."/>
            <person name="Kuo A."/>
            <person name="Lipzen A."/>
            <person name="Pangilinan J."/>
            <person name="Dilworth D."/>
            <person name="Sandor L."/>
            <person name="Poggeler S."/>
            <person name="Barry K."/>
            <person name="Grigoriev I.V."/>
            <person name="Nowrousian M."/>
        </authorList>
    </citation>
    <scope>NUCLEOTIDE SEQUENCE [LARGE SCALE GENOMIC DNA]</scope>
    <source>
        <strain evidence="2 3">CBS 389.68</strain>
    </source>
</reference>
<proteinExistence type="predicted"/>
<gene>
    <name evidence="2" type="ORF">EX30DRAFT_86118</name>
</gene>
<organism evidence="2 3">
    <name type="scientific">Ascodesmis nigricans</name>
    <dbReference type="NCBI Taxonomy" id="341454"/>
    <lineage>
        <taxon>Eukaryota</taxon>
        <taxon>Fungi</taxon>
        <taxon>Dikarya</taxon>
        <taxon>Ascomycota</taxon>
        <taxon>Pezizomycotina</taxon>
        <taxon>Pezizomycetes</taxon>
        <taxon>Pezizales</taxon>
        <taxon>Ascodesmidaceae</taxon>
        <taxon>Ascodesmis</taxon>
    </lineage>
</organism>
<evidence type="ECO:0000256" key="1">
    <source>
        <dbReference type="SAM" id="MobiDB-lite"/>
    </source>
</evidence>
<accession>A0A4S2N2Y6</accession>
<dbReference type="InParanoid" id="A0A4S2N2Y6"/>
<protein>
    <submittedName>
        <fullName evidence="2">Uncharacterized protein</fullName>
    </submittedName>
</protein>
<feature type="compositionally biased region" description="Low complexity" evidence="1">
    <location>
        <begin position="330"/>
        <end position="344"/>
    </location>
</feature>
<dbReference type="EMBL" id="ML220113">
    <property type="protein sequence ID" value="TGZ83582.1"/>
    <property type="molecule type" value="Genomic_DNA"/>
</dbReference>
<dbReference type="Proteomes" id="UP000298138">
    <property type="component" value="Unassembled WGS sequence"/>
</dbReference>
<feature type="region of interest" description="Disordered" evidence="1">
    <location>
        <begin position="266"/>
        <end position="346"/>
    </location>
</feature>
<name>A0A4S2N2Y6_9PEZI</name>
<dbReference type="AlphaFoldDB" id="A0A4S2N2Y6"/>
<feature type="compositionally biased region" description="Low complexity" evidence="1">
    <location>
        <begin position="272"/>
        <end position="292"/>
    </location>
</feature>